<proteinExistence type="predicted"/>
<dbReference type="EMBL" id="JAVREX010000010">
    <property type="protein sequence ID" value="MDT0430353.1"/>
    <property type="molecule type" value="Genomic_DNA"/>
</dbReference>
<keyword evidence="4" id="KW-1185">Reference proteome</keyword>
<dbReference type="Gene3D" id="3.30.450.30">
    <property type="entry name" value="Dynein light chain 2a, cytoplasmic"/>
    <property type="match status" value="1"/>
</dbReference>
<feature type="domain" description="Roadblock/LAMTOR2" evidence="2">
    <location>
        <begin position="29"/>
        <end position="134"/>
    </location>
</feature>
<dbReference type="PANTHER" id="PTHR36222">
    <property type="entry name" value="SERINE PROTEASE INHIBITOR RV3364C"/>
    <property type="match status" value="1"/>
</dbReference>
<organism evidence="3 4">
    <name type="scientific">Streptomyces salyersiae</name>
    <dbReference type="NCBI Taxonomy" id="3075530"/>
    <lineage>
        <taxon>Bacteria</taxon>
        <taxon>Bacillati</taxon>
        <taxon>Actinomycetota</taxon>
        <taxon>Actinomycetes</taxon>
        <taxon>Kitasatosporales</taxon>
        <taxon>Streptomycetaceae</taxon>
        <taxon>Streptomyces</taxon>
    </lineage>
</organism>
<dbReference type="PANTHER" id="PTHR36222:SF1">
    <property type="entry name" value="SERINE PROTEASE INHIBITOR RV3364C"/>
    <property type="match status" value="1"/>
</dbReference>
<dbReference type="SMART" id="SM00960">
    <property type="entry name" value="Robl_LC7"/>
    <property type="match status" value="1"/>
</dbReference>
<dbReference type="InterPro" id="IPR004942">
    <property type="entry name" value="Roadblock/LAMTOR2_dom"/>
</dbReference>
<dbReference type="Proteomes" id="UP001183777">
    <property type="component" value="Unassembled WGS sequence"/>
</dbReference>
<evidence type="ECO:0000313" key="4">
    <source>
        <dbReference type="Proteomes" id="UP001183777"/>
    </source>
</evidence>
<evidence type="ECO:0000256" key="1">
    <source>
        <dbReference type="SAM" id="MobiDB-lite"/>
    </source>
</evidence>
<comment type="caution">
    <text evidence="3">The sequence shown here is derived from an EMBL/GenBank/DDBJ whole genome shotgun (WGS) entry which is preliminary data.</text>
</comment>
<dbReference type="SUPFAM" id="SSF103196">
    <property type="entry name" value="Roadblock/LC7 domain"/>
    <property type="match status" value="1"/>
</dbReference>
<name>A0ABU2RQ17_9ACTN</name>
<evidence type="ECO:0000259" key="2">
    <source>
        <dbReference type="SMART" id="SM00960"/>
    </source>
</evidence>
<dbReference type="Pfam" id="PF03259">
    <property type="entry name" value="Robl_LC7"/>
    <property type="match status" value="1"/>
</dbReference>
<dbReference type="InterPro" id="IPR053141">
    <property type="entry name" value="Mycobact_SerProt_Inhib_Rv3364c"/>
</dbReference>
<dbReference type="RefSeq" id="WP_097921484.1">
    <property type="nucleotide sequence ID" value="NZ_JAVREX010000010.1"/>
</dbReference>
<feature type="compositionally biased region" description="Polar residues" evidence="1">
    <location>
        <begin position="1"/>
        <end position="12"/>
    </location>
</feature>
<accession>A0ABU2RQ17</accession>
<feature type="region of interest" description="Disordered" evidence="1">
    <location>
        <begin position="1"/>
        <end position="20"/>
    </location>
</feature>
<evidence type="ECO:0000313" key="3">
    <source>
        <dbReference type="EMBL" id="MDT0430353.1"/>
    </source>
</evidence>
<reference evidence="4" key="1">
    <citation type="submission" date="2023-07" db="EMBL/GenBank/DDBJ databases">
        <title>30 novel species of actinomycetes from the DSMZ collection.</title>
        <authorList>
            <person name="Nouioui I."/>
        </authorList>
    </citation>
    <scope>NUCLEOTIDE SEQUENCE [LARGE SCALE GENOMIC DNA]</scope>
    <source>
        <strain evidence="4">DSM 41770</strain>
    </source>
</reference>
<gene>
    <name evidence="3" type="ORF">RM649_22230</name>
</gene>
<sequence length="171" mass="18310">MSTHPEMNSTTGVAPASEATASHQRDDMAWLLRQFADDVPGVLHAVLLSRDGLRLLDSEVDKDWADELSAALSGVASLASNATGPSHQKRPARQVIIERDDCLFFVQSAGRSAAFEDHPGNERGEVDTVLAVIAAPDADAGPVGFEMGRLVKKFAPYMQIPVRVGTGDESR</sequence>
<protein>
    <submittedName>
        <fullName evidence="3">Roadblock/LC7 domain-containing protein</fullName>
    </submittedName>
</protein>